<keyword evidence="1" id="KW-1133">Transmembrane helix</keyword>
<accession>A0ABD5P7N2</accession>
<dbReference type="Proteomes" id="UP001595921">
    <property type="component" value="Unassembled WGS sequence"/>
</dbReference>
<dbReference type="Pfam" id="PF23960">
    <property type="entry name" value="DUF7289"/>
    <property type="match status" value="1"/>
</dbReference>
<dbReference type="AlphaFoldDB" id="A0ABD5P7N2"/>
<evidence type="ECO:0000313" key="3">
    <source>
        <dbReference type="Proteomes" id="UP001595921"/>
    </source>
</evidence>
<dbReference type="RefSeq" id="WP_267625326.1">
    <property type="nucleotide sequence ID" value="NZ_JAODIW010000010.1"/>
</dbReference>
<keyword evidence="1" id="KW-0472">Membrane</keyword>
<protein>
    <recommendedName>
        <fullName evidence="4">Flagellin</fullName>
    </recommendedName>
</protein>
<organism evidence="2 3">
    <name type="scientific">Halobium salinum</name>
    <dbReference type="NCBI Taxonomy" id="1364940"/>
    <lineage>
        <taxon>Archaea</taxon>
        <taxon>Methanobacteriati</taxon>
        <taxon>Methanobacteriota</taxon>
        <taxon>Stenosarchaea group</taxon>
        <taxon>Halobacteria</taxon>
        <taxon>Halobacteriales</taxon>
        <taxon>Haloferacaceae</taxon>
        <taxon>Halobium</taxon>
    </lineage>
</organism>
<evidence type="ECO:0000313" key="2">
    <source>
        <dbReference type="EMBL" id="MFC4356874.1"/>
    </source>
</evidence>
<evidence type="ECO:0008006" key="4">
    <source>
        <dbReference type="Google" id="ProtNLM"/>
    </source>
</evidence>
<feature type="transmembrane region" description="Helical" evidence="1">
    <location>
        <begin position="27"/>
        <end position="47"/>
    </location>
</feature>
<comment type="caution">
    <text evidence="2">The sequence shown here is derived from an EMBL/GenBank/DDBJ whole genome shotgun (WGS) entry which is preliminary data.</text>
</comment>
<sequence length="278" mass="29671">MTDTGSGGPGVGAAGALRGDRRGVSEVLGFVLVFGLVLSSVGIVYVAGQQGLQDARDFERVNNAERAFDVLADNVDDVARDSAPSRATELKLADAGLSVDEPTVVNVTAAHPTTAAKSMTTEYEVSPLVYEADGGSQVVYSNGAVLRSEREGAVVTRQPDLVLDDGDADEMRTDRAIIPVVATRPARDAGTNVAGSTTVLVRTERATERVFVTERDETEPYHLYLNVTTPRTDAWERYLEDATPNADDCSVDGDTVECDVEGVERVYVTVVEIDVSIE</sequence>
<gene>
    <name evidence="2" type="ORF">ACFO0N_02800</name>
</gene>
<dbReference type="EMBL" id="JBHSDS010000002">
    <property type="protein sequence ID" value="MFC4356874.1"/>
    <property type="molecule type" value="Genomic_DNA"/>
</dbReference>
<keyword evidence="1" id="KW-0812">Transmembrane</keyword>
<evidence type="ECO:0000256" key="1">
    <source>
        <dbReference type="SAM" id="Phobius"/>
    </source>
</evidence>
<keyword evidence="3" id="KW-1185">Reference proteome</keyword>
<dbReference type="InterPro" id="IPR055713">
    <property type="entry name" value="DUF7289"/>
</dbReference>
<proteinExistence type="predicted"/>
<name>A0ABD5P7N2_9EURY</name>
<reference evidence="2 3" key="1">
    <citation type="journal article" date="2019" name="Int. J. Syst. Evol. Microbiol.">
        <title>The Global Catalogue of Microorganisms (GCM) 10K type strain sequencing project: providing services to taxonomists for standard genome sequencing and annotation.</title>
        <authorList>
            <consortium name="The Broad Institute Genomics Platform"/>
            <consortium name="The Broad Institute Genome Sequencing Center for Infectious Disease"/>
            <person name="Wu L."/>
            <person name="Ma J."/>
        </authorList>
    </citation>
    <scope>NUCLEOTIDE SEQUENCE [LARGE SCALE GENOMIC DNA]</scope>
    <source>
        <strain evidence="2 3">CGMCC 1.12553</strain>
    </source>
</reference>